<dbReference type="PANTHER" id="PTHR47189:SF1">
    <property type="entry name" value="MHC CLASS II TRANSACTIVATOR"/>
    <property type="match status" value="1"/>
</dbReference>
<gene>
    <name evidence="3" type="ORF">GSONMT00060411001</name>
</gene>
<evidence type="ECO:0000256" key="2">
    <source>
        <dbReference type="ARBA" id="ARBA00022737"/>
    </source>
</evidence>
<organism evidence="3 4">
    <name type="scientific">Oncorhynchus mykiss</name>
    <name type="common">Rainbow trout</name>
    <name type="synonym">Salmo gairdneri</name>
    <dbReference type="NCBI Taxonomy" id="8022"/>
    <lineage>
        <taxon>Eukaryota</taxon>
        <taxon>Metazoa</taxon>
        <taxon>Chordata</taxon>
        <taxon>Craniata</taxon>
        <taxon>Vertebrata</taxon>
        <taxon>Euteleostomi</taxon>
        <taxon>Actinopterygii</taxon>
        <taxon>Neopterygii</taxon>
        <taxon>Teleostei</taxon>
        <taxon>Protacanthopterygii</taxon>
        <taxon>Salmoniformes</taxon>
        <taxon>Salmonidae</taxon>
        <taxon>Salmoninae</taxon>
        <taxon>Oncorhynchus</taxon>
    </lineage>
</organism>
<reference evidence="3" key="2">
    <citation type="submission" date="2014-03" db="EMBL/GenBank/DDBJ databases">
        <authorList>
            <person name="Genoscope - CEA"/>
        </authorList>
    </citation>
    <scope>NUCLEOTIDE SEQUENCE</scope>
</reference>
<dbReference type="Gene3D" id="3.80.10.10">
    <property type="entry name" value="Ribonuclease Inhibitor"/>
    <property type="match status" value="1"/>
</dbReference>
<evidence type="ECO:0000313" key="3">
    <source>
        <dbReference type="EMBL" id="CDQ75824.1"/>
    </source>
</evidence>
<dbReference type="InterPro" id="IPR032675">
    <property type="entry name" value="LRR_dom_sf"/>
</dbReference>
<accession>A0A060XEU9</accession>
<dbReference type="GO" id="GO:0045345">
    <property type="term" value="P:positive regulation of MHC class I biosynthetic process"/>
    <property type="evidence" value="ECO:0007669"/>
    <property type="project" value="TreeGrafter"/>
</dbReference>
<dbReference type="PANTHER" id="PTHR47189">
    <property type="entry name" value="MHC CLASS II TRANSACTIVATOR"/>
    <property type="match status" value="1"/>
</dbReference>
<proteinExistence type="predicted"/>
<evidence type="ECO:0000313" key="4">
    <source>
        <dbReference type="Proteomes" id="UP000193380"/>
    </source>
</evidence>
<protein>
    <submittedName>
        <fullName evidence="3">Uncharacterized protein</fullName>
    </submittedName>
</protein>
<dbReference type="AlphaFoldDB" id="A0A060XEU9"/>
<sequence>MNKLCRRLVQCPSLLELDFSHGSLKDEAIENLLKILPKMKSLQLLNMSHVQMSTDGALLLVRSLIDCHRVRAVELQYVWLRMLRSQLIHVVHKCGFI</sequence>
<dbReference type="Proteomes" id="UP000193380">
    <property type="component" value="Unassembled WGS sequence"/>
</dbReference>
<evidence type="ECO:0000256" key="1">
    <source>
        <dbReference type="ARBA" id="ARBA00022614"/>
    </source>
</evidence>
<name>A0A060XEU9_ONCMY</name>
<dbReference type="PaxDb" id="8022-A0A060XEU9"/>
<dbReference type="SUPFAM" id="SSF52047">
    <property type="entry name" value="RNI-like"/>
    <property type="match status" value="1"/>
</dbReference>
<dbReference type="GO" id="GO:0045944">
    <property type="term" value="P:positive regulation of transcription by RNA polymerase II"/>
    <property type="evidence" value="ECO:0007669"/>
    <property type="project" value="TreeGrafter"/>
</dbReference>
<reference evidence="3" key="1">
    <citation type="journal article" date="2014" name="Nat. Commun.">
        <title>The rainbow trout genome provides novel insights into evolution after whole-genome duplication in vertebrates.</title>
        <authorList>
            <person name="Berthelot C."/>
            <person name="Brunet F."/>
            <person name="Chalopin D."/>
            <person name="Juanchich A."/>
            <person name="Bernard M."/>
            <person name="Noel B."/>
            <person name="Bento P."/>
            <person name="Da Silva C."/>
            <person name="Labadie K."/>
            <person name="Alberti A."/>
            <person name="Aury J.M."/>
            <person name="Louis A."/>
            <person name="Dehais P."/>
            <person name="Bardou P."/>
            <person name="Montfort J."/>
            <person name="Klopp C."/>
            <person name="Cabau C."/>
            <person name="Gaspin C."/>
            <person name="Thorgaard G.H."/>
            <person name="Boussaha M."/>
            <person name="Quillet E."/>
            <person name="Guyomard R."/>
            <person name="Galiana D."/>
            <person name="Bobe J."/>
            <person name="Volff J.N."/>
            <person name="Genet C."/>
            <person name="Wincker P."/>
            <person name="Jaillon O."/>
            <person name="Roest Crollius H."/>
            <person name="Guiguen Y."/>
        </authorList>
    </citation>
    <scope>NUCLEOTIDE SEQUENCE [LARGE SCALE GENOMIC DNA]</scope>
</reference>
<dbReference type="EMBL" id="FR905085">
    <property type="protein sequence ID" value="CDQ75824.1"/>
    <property type="molecule type" value="Genomic_DNA"/>
</dbReference>
<dbReference type="GO" id="GO:0045348">
    <property type="term" value="P:positive regulation of MHC class II biosynthetic process"/>
    <property type="evidence" value="ECO:0007669"/>
    <property type="project" value="TreeGrafter"/>
</dbReference>
<keyword evidence="2" id="KW-0677">Repeat</keyword>
<keyword evidence="1" id="KW-0433">Leucine-rich repeat</keyword>
<dbReference type="STRING" id="8022.A0A060XEU9"/>